<dbReference type="CDD" id="cd05374">
    <property type="entry name" value="17beta-HSD-like_SDR_c"/>
    <property type="match status" value="1"/>
</dbReference>
<evidence type="ECO:0000313" key="6">
    <source>
        <dbReference type="EMBL" id="OON82815.1"/>
    </source>
</evidence>
<dbReference type="InterPro" id="IPR036291">
    <property type="entry name" value="NAD(P)-bd_dom_sf"/>
</dbReference>
<evidence type="ECO:0000313" key="7">
    <source>
        <dbReference type="Proteomes" id="UP000190539"/>
    </source>
</evidence>
<comment type="caution">
    <text evidence="6">The sequence shown here is derived from an EMBL/GenBank/DDBJ whole genome shotgun (WGS) entry which is preliminary data.</text>
</comment>
<sequence>MSQQQVWFITGSSRGFGRALTAAALEAGDLVVATARRPEVIAEAFGEYGERVLPLALDVTDPDAAGEAVEAALARFGRVDVLVNNAGYANVSPIETTDDKDFRTQFETNFWGVYHVTRAALPTLRAQGHGTVVQFSSVGGRVGGSPGIASYQAAKFAVDGFSRVLAAETAPFGLRVMVVEPSGFATDWAGSSMTVQPVPEAYDETVGVLNRRVRQSEGGAAGDPRRAAEILVRTVKREKIPSHLLLGVNAVDMALDYSRRQLSEATAWEKVSRSADFAEPYPEGLPEEPMGRAEPKERRGPAEPVRPAEPTG</sequence>
<protein>
    <submittedName>
        <fullName evidence="6">Short-chain dehydrogenase/reductase</fullName>
    </submittedName>
</protein>
<dbReference type="Pfam" id="PF00106">
    <property type="entry name" value="adh_short"/>
    <property type="match status" value="1"/>
</dbReference>
<evidence type="ECO:0000259" key="5">
    <source>
        <dbReference type="SMART" id="SM00822"/>
    </source>
</evidence>
<dbReference type="PRINTS" id="PR00081">
    <property type="entry name" value="GDHRDH"/>
</dbReference>
<feature type="compositionally biased region" description="Basic and acidic residues" evidence="4">
    <location>
        <begin position="289"/>
        <end position="301"/>
    </location>
</feature>
<dbReference type="AlphaFoldDB" id="A0A1V4AGL3"/>
<dbReference type="InterPro" id="IPR002347">
    <property type="entry name" value="SDR_fam"/>
</dbReference>
<comment type="similarity">
    <text evidence="1 3">Belongs to the short-chain dehydrogenases/reductases (SDR) family.</text>
</comment>
<organism evidence="6 7">
    <name type="scientific">Streptomyces tsukubensis</name>
    <dbReference type="NCBI Taxonomy" id="83656"/>
    <lineage>
        <taxon>Bacteria</taxon>
        <taxon>Bacillati</taxon>
        <taxon>Actinomycetota</taxon>
        <taxon>Actinomycetes</taxon>
        <taxon>Kitasatosporales</taxon>
        <taxon>Streptomycetaceae</taxon>
        <taxon>Streptomyces</taxon>
    </lineage>
</organism>
<dbReference type="PANTHER" id="PTHR43976">
    <property type="entry name" value="SHORT CHAIN DEHYDROGENASE"/>
    <property type="match status" value="1"/>
</dbReference>
<dbReference type="SMART" id="SM00822">
    <property type="entry name" value="PKS_KR"/>
    <property type="match status" value="1"/>
</dbReference>
<accession>A0A1V4AGL3</accession>
<dbReference type="InterPro" id="IPR051911">
    <property type="entry name" value="SDR_oxidoreductase"/>
</dbReference>
<dbReference type="PANTHER" id="PTHR43976:SF16">
    <property type="entry name" value="SHORT-CHAIN DEHYDROGENASE_REDUCTASE FAMILY PROTEIN"/>
    <property type="match status" value="1"/>
</dbReference>
<keyword evidence="7" id="KW-1185">Reference proteome</keyword>
<dbReference type="NCBIfam" id="NF006114">
    <property type="entry name" value="PRK08263.1"/>
    <property type="match status" value="1"/>
</dbReference>
<dbReference type="EMBL" id="MVFC01000001">
    <property type="protein sequence ID" value="OON82815.1"/>
    <property type="molecule type" value="Genomic_DNA"/>
</dbReference>
<feature type="domain" description="Ketoreductase" evidence="5">
    <location>
        <begin position="5"/>
        <end position="182"/>
    </location>
</feature>
<gene>
    <name evidence="6" type="ORF">B1H18_01905</name>
</gene>
<reference evidence="6 7" key="1">
    <citation type="submission" date="2017-02" db="EMBL/GenBank/DDBJ databases">
        <title>Draft Genome Sequence of Streptomyces tsukubaensis F601, a Producer of the immunosuppressant tacrolimus FK506.</title>
        <authorList>
            <person name="Zong G."/>
            <person name="Zhong C."/>
            <person name="Fu J."/>
            <person name="Qin R."/>
            <person name="Cao G."/>
        </authorList>
    </citation>
    <scope>NUCLEOTIDE SEQUENCE [LARGE SCALE GENOMIC DNA]</scope>
    <source>
        <strain evidence="6 7">F601</strain>
    </source>
</reference>
<dbReference type="Proteomes" id="UP000190539">
    <property type="component" value="Unassembled WGS sequence"/>
</dbReference>
<feature type="region of interest" description="Disordered" evidence="4">
    <location>
        <begin position="268"/>
        <end position="312"/>
    </location>
</feature>
<dbReference type="InterPro" id="IPR057326">
    <property type="entry name" value="KR_dom"/>
</dbReference>
<evidence type="ECO:0000256" key="1">
    <source>
        <dbReference type="ARBA" id="ARBA00006484"/>
    </source>
</evidence>
<evidence type="ECO:0000256" key="3">
    <source>
        <dbReference type="RuleBase" id="RU000363"/>
    </source>
</evidence>
<name>A0A1V4AGL3_9ACTN</name>
<dbReference type="RefSeq" id="WP_077964105.1">
    <property type="nucleotide sequence ID" value="NZ_CP045178.1"/>
</dbReference>
<dbReference type="GO" id="GO:0016491">
    <property type="term" value="F:oxidoreductase activity"/>
    <property type="evidence" value="ECO:0007669"/>
    <property type="project" value="UniProtKB-KW"/>
</dbReference>
<dbReference type="STRING" id="83656.B1H18_01905"/>
<dbReference type="OrthoDB" id="3178062at2"/>
<dbReference type="PRINTS" id="PR00080">
    <property type="entry name" value="SDRFAMILY"/>
</dbReference>
<proteinExistence type="inferred from homology"/>
<dbReference type="SUPFAM" id="SSF51735">
    <property type="entry name" value="NAD(P)-binding Rossmann-fold domains"/>
    <property type="match status" value="1"/>
</dbReference>
<evidence type="ECO:0000256" key="2">
    <source>
        <dbReference type="ARBA" id="ARBA00023002"/>
    </source>
</evidence>
<evidence type="ECO:0000256" key="4">
    <source>
        <dbReference type="SAM" id="MobiDB-lite"/>
    </source>
</evidence>
<keyword evidence="2" id="KW-0560">Oxidoreductase</keyword>
<dbReference type="Gene3D" id="3.40.50.720">
    <property type="entry name" value="NAD(P)-binding Rossmann-like Domain"/>
    <property type="match status" value="1"/>
</dbReference>